<gene>
    <name evidence="4" type="ORF">ACFQDH_22120</name>
</gene>
<dbReference type="EC" id="2.3.-.-" evidence="4"/>
<keyword evidence="5" id="KW-1185">Reference proteome</keyword>
<dbReference type="RefSeq" id="WP_382404516.1">
    <property type="nucleotide sequence ID" value="NZ_JBHSWH010000001.1"/>
</dbReference>
<dbReference type="SUPFAM" id="SSF55729">
    <property type="entry name" value="Acyl-CoA N-acyltransferases (Nat)"/>
    <property type="match status" value="1"/>
</dbReference>
<keyword evidence="2 4" id="KW-0012">Acyltransferase</keyword>
<dbReference type="InterPro" id="IPR000182">
    <property type="entry name" value="GNAT_dom"/>
</dbReference>
<accession>A0ABW2AM32</accession>
<dbReference type="Pfam" id="PF00583">
    <property type="entry name" value="Acetyltransf_1"/>
    <property type="match status" value="1"/>
</dbReference>
<dbReference type="PROSITE" id="PS51186">
    <property type="entry name" value="GNAT"/>
    <property type="match status" value="1"/>
</dbReference>
<evidence type="ECO:0000313" key="4">
    <source>
        <dbReference type="EMBL" id="MFC6707855.1"/>
    </source>
</evidence>
<evidence type="ECO:0000256" key="1">
    <source>
        <dbReference type="ARBA" id="ARBA00022679"/>
    </source>
</evidence>
<sequence length="149" mass="16018">MNLSSPRGVDVVLVREVTPELHSAAIQLVAELSSSAPSLRYAALETLVAHDAIDLFIASRDEDVVGMLTLATFPIPTGIRAWVEDVVVSSAARGSGAGMALVEAAADRARELGARTLDLTSRPSRDAANRLYQRAGFEQRDTNVYRLQL</sequence>
<name>A0ABW2AM32_9MICO</name>
<comment type="caution">
    <text evidence="4">The sequence shown here is derived from an EMBL/GenBank/DDBJ whole genome shotgun (WGS) entry which is preliminary data.</text>
</comment>
<evidence type="ECO:0000313" key="5">
    <source>
        <dbReference type="Proteomes" id="UP001596298"/>
    </source>
</evidence>
<proteinExistence type="predicted"/>
<dbReference type="InterPro" id="IPR016181">
    <property type="entry name" value="Acyl_CoA_acyltransferase"/>
</dbReference>
<dbReference type="GO" id="GO:0016746">
    <property type="term" value="F:acyltransferase activity"/>
    <property type="evidence" value="ECO:0007669"/>
    <property type="project" value="UniProtKB-KW"/>
</dbReference>
<dbReference type="InterPro" id="IPR050832">
    <property type="entry name" value="Bact_Acetyltransf"/>
</dbReference>
<protein>
    <submittedName>
        <fullName evidence="4">GNAT family N-acetyltransferase</fullName>
        <ecNumber evidence="4">2.3.-.-</ecNumber>
    </submittedName>
</protein>
<dbReference type="EMBL" id="JBHSWH010000001">
    <property type="protein sequence ID" value="MFC6707855.1"/>
    <property type="molecule type" value="Genomic_DNA"/>
</dbReference>
<reference evidence="5" key="1">
    <citation type="journal article" date="2019" name="Int. J. Syst. Evol. Microbiol.">
        <title>The Global Catalogue of Microorganisms (GCM) 10K type strain sequencing project: providing services to taxonomists for standard genome sequencing and annotation.</title>
        <authorList>
            <consortium name="The Broad Institute Genomics Platform"/>
            <consortium name="The Broad Institute Genome Sequencing Center for Infectious Disease"/>
            <person name="Wu L."/>
            <person name="Ma J."/>
        </authorList>
    </citation>
    <scope>NUCLEOTIDE SEQUENCE [LARGE SCALE GENOMIC DNA]</scope>
    <source>
        <strain evidence="5">CCUG 58127</strain>
    </source>
</reference>
<evidence type="ECO:0000259" key="3">
    <source>
        <dbReference type="PROSITE" id="PS51186"/>
    </source>
</evidence>
<dbReference type="Gene3D" id="3.40.630.30">
    <property type="match status" value="1"/>
</dbReference>
<feature type="domain" description="N-acetyltransferase" evidence="3">
    <location>
        <begin position="12"/>
        <end position="149"/>
    </location>
</feature>
<dbReference type="Proteomes" id="UP001596298">
    <property type="component" value="Unassembled WGS sequence"/>
</dbReference>
<dbReference type="PANTHER" id="PTHR43877">
    <property type="entry name" value="AMINOALKYLPHOSPHONATE N-ACETYLTRANSFERASE-RELATED-RELATED"/>
    <property type="match status" value="1"/>
</dbReference>
<keyword evidence="1 4" id="KW-0808">Transferase</keyword>
<evidence type="ECO:0000256" key="2">
    <source>
        <dbReference type="ARBA" id="ARBA00023315"/>
    </source>
</evidence>
<organism evidence="4 5">
    <name type="scientific">Flexivirga alba</name>
    <dbReference type="NCBI Taxonomy" id="702742"/>
    <lineage>
        <taxon>Bacteria</taxon>
        <taxon>Bacillati</taxon>
        <taxon>Actinomycetota</taxon>
        <taxon>Actinomycetes</taxon>
        <taxon>Micrococcales</taxon>
        <taxon>Dermacoccaceae</taxon>
        <taxon>Flexivirga</taxon>
    </lineage>
</organism>
<dbReference type="CDD" id="cd04301">
    <property type="entry name" value="NAT_SF"/>
    <property type="match status" value="1"/>
</dbReference>